<evidence type="ECO:0000256" key="4">
    <source>
        <dbReference type="PROSITE-ProRule" id="PRU00409"/>
    </source>
</evidence>
<dbReference type="Pfam" id="PF18603">
    <property type="entry name" value="LAL_C2"/>
    <property type="match status" value="1"/>
</dbReference>
<dbReference type="PROSITE" id="PS50975">
    <property type="entry name" value="ATP_GRASP"/>
    <property type="match status" value="1"/>
</dbReference>
<feature type="domain" description="ATP-grasp" evidence="6">
    <location>
        <begin position="117"/>
        <end position="309"/>
    </location>
</feature>
<evidence type="ECO:0000256" key="3">
    <source>
        <dbReference type="ARBA" id="ARBA00022840"/>
    </source>
</evidence>
<keyword evidence="2 4" id="KW-0547">Nucleotide-binding</keyword>
<accession>A0A1I1XTQ5</accession>
<dbReference type="GO" id="GO:0016874">
    <property type="term" value="F:ligase activity"/>
    <property type="evidence" value="ECO:0007669"/>
    <property type="project" value="UniProtKB-KW"/>
</dbReference>
<dbReference type="RefSeq" id="WP_093711593.1">
    <property type="nucleotide sequence ID" value="NZ_FONG01000001.1"/>
</dbReference>
<dbReference type="EMBL" id="FONG01000001">
    <property type="protein sequence ID" value="SFE09243.1"/>
    <property type="molecule type" value="Genomic_DNA"/>
</dbReference>
<dbReference type="OrthoDB" id="24041at2"/>
<dbReference type="InterPro" id="IPR011761">
    <property type="entry name" value="ATP-grasp"/>
</dbReference>
<evidence type="ECO:0000256" key="2">
    <source>
        <dbReference type="ARBA" id="ARBA00022741"/>
    </source>
</evidence>
<dbReference type="Gene3D" id="3.40.50.20">
    <property type="match status" value="1"/>
</dbReference>
<protein>
    <submittedName>
        <fullName evidence="7">Biotin carboxylase</fullName>
    </submittedName>
</protein>
<feature type="compositionally biased region" description="Basic and acidic residues" evidence="5">
    <location>
        <begin position="451"/>
        <end position="462"/>
    </location>
</feature>
<feature type="region of interest" description="Disordered" evidence="5">
    <location>
        <begin position="414"/>
        <end position="462"/>
    </location>
</feature>
<dbReference type="InterPro" id="IPR040570">
    <property type="entry name" value="LAL_C2"/>
</dbReference>
<feature type="compositionally biased region" description="Low complexity" evidence="5">
    <location>
        <begin position="420"/>
        <end position="447"/>
    </location>
</feature>
<keyword evidence="1" id="KW-0436">Ligase</keyword>
<name>A0A1I1XTQ5_9ACTN</name>
<dbReference type="Gene3D" id="3.30.470.20">
    <property type="entry name" value="ATP-grasp fold, B domain"/>
    <property type="match status" value="1"/>
</dbReference>
<dbReference type="Pfam" id="PF18130">
    <property type="entry name" value="ATPgrasp_N"/>
    <property type="match status" value="1"/>
</dbReference>
<dbReference type="Proteomes" id="UP000199323">
    <property type="component" value="Unassembled WGS sequence"/>
</dbReference>
<evidence type="ECO:0000259" key="6">
    <source>
        <dbReference type="PROSITE" id="PS50975"/>
    </source>
</evidence>
<dbReference type="GO" id="GO:0005524">
    <property type="term" value="F:ATP binding"/>
    <property type="evidence" value="ECO:0007669"/>
    <property type="project" value="UniProtKB-UniRule"/>
</dbReference>
<dbReference type="PANTHER" id="PTHR43585">
    <property type="entry name" value="FUMIPYRROLE BIOSYNTHESIS PROTEIN C"/>
    <property type="match status" value="1"/>
</dbReference>
<dbReference type="GO" id="GO:0046872">
    <property type="term" value="F:metal ion binding"/>
    <property type="evidence" value="ECO:0007669"/>
    <property type="project" value="InterPro"/>
</dbReference>
<evidence type="ECO:0000256" key="5">
    <source>
        <dbReference type="SAM" id="MobiDB-lite"/>
    </source>
</evidence>
<dbReference type="InterPro" id="IPR041472">
    <property type="entry name" value="BL00235/CARNS1_N"/>
</dbReference>
<dbReference type="InterPro" id="IPR052032">
    <property type="entry name" value="ATP-dep_AA_Ligase"/>
</dbReference>
<reference evidence="7 8" key="1">
    <citation type="submission" date="2016-10" db="EMBL/GenBank/DDBJ databases">
        <authorList>
            <person name="de Groot N.N."/>
        </authorList>
    </citation>
    <scope>NUCLEOTIDE SEQUENCE [LARGE SCALE GENOMIC DNA]</scope>
    <source>
        <strain evidence="7 8">CGMCC 4.3510</strain>
    </source>
</reference>
<dbReference type="PANTHER" id="PTHR43585:SF2">
    <property type="entry name" value="ATP-GRASP ENZYME FSQD"/>
    <property type="match status" value="1"/>
</dbReference>
<evidence type="ECO:0000313" key="7">
    <source>
        <dbReference type="EMBL" id="SFE09243.1"/>
    </source>
</evidence>
<gene>
    <name evidence="7" type="ORF">SAMN05216251_101478</name>
</gene>
<dbReference type="STRING" id="380248.SAMN05216251_101478"/>
<sequence length="462" mass="47555">MEHPLLLLGGASAAPGRDSLDQAAARGLSVWLADTPANLAACPELTARAERVVALDHTDVDACLAWADTEGATRRFAGVYGFREQAVEAVAAVAERLGLPGNGRETVRLLRDKHACRGALRRHGFPQPASLVTADRTRVAAFLASTRGPWVVKPPVGQGSSGVSMLADAAGLDRALAHLTGASSGPGILIETFQPGREYSVEGVCVDGAGHVLAITEKQTTGAPHFVETAHSLPAQLPPATAEFIVDTVRDALAALGVRWGVFHVECWVDGDRVVLGEVHNRPGGDHIHTMTQHITGVPLHGTVFDQMIGRRVDPAVLLRARGGVLRGAAAGGGAAIRFLLPPPGRVASVTGWDAVRADPRVLVGQLGLREGTVVPPLTSSDDRPGFVVATGADRAEAVAAAAELCAAVTIGTEPPDAVGAPATGPARTARGGSGAAGTDPGATGPTRTHRTTDRTAEEARA</sequence>
<keyword evidence="8" id="KW-1185">Reference proteome</keyword>
<proteinExistence type="predicted"/>
<dbReference type="Pfam" id="PF13535">
    <property type="entry name" value="ATP-grasp_4"/>
    <property type="match status" value="1"/>
</dbReference>
<dbReference type="SUPFAM" id="SSF56059">
    <property type="entry name" value="Glutathione synthetase ATP-binding domain-like"/>
    <property type="match status" value="1"/>
</dbReference>
<organism evidence="7 8">
    <name type="scientific">Actinacidiphila alni</name>
    <dbReference type="NCBI Taxonomy" id="380248"/>
    <lineage>
        <taxon>Bacteria</taxon>
        <taxon>Bacillati</taxon>
        <taxon>Actinomycetota</taxon>
        <taxon>Actinomycetes</taxon>
        <taxon>Kitasatosporales</taxon>
        <taxon>Streptomycetaceae</taxon>
        <taxon>Actinacidiphila</taxon>
    </lineage>
</organism>
<evidence type="ECO:0000256" key="1">
    <source>
        <dbReference type="ARBA" id="ARBA00022598"/>
    </source>
</evidence>
<evidence type="ECO:0000313" key="8">
    <source>
        <dbReference type="Proteomes" id="UP000199323"/>
    </source>
</evidence>
<dbReference type="AlphaFoldDB" id="A0A1I1XTQ5"/>
<keyword evidence="3 4" id="KW-0067">ATP-binding</keyword>